<dbReference type="RefSeq" id="WP_111283343.1">
    <property type="nucleotide sequence ID" value="NZ_CP147988.1"/>
</dbReference>
<dbReference type="Proteomes" id="UP001447857">
    <property type="component" value="Chromosome"/>
</dbReference>
<proteinExistence type="predicted"/>
<keyword evidence="2" id="KW-1185">Reference proteome</keyword>
<accession>A0ABZ2QGD7</accession>
<sequence>MNIILENIKYLTVNENITITKLESIIGASKGVLSRAIANDTDIQTKWILKIVEKYPQYSCEWLIKRDGPMLKNLENTNLPNPNLEIEVNYKELAESRKETIEIQKKVISYLEAQIENSNL</sequence>
<dbReference type="EMBL" id="CP147988">
    <property type="protein sequence ID" value="WXK50646.1"/>
    <property type="molecule type" value="Genomic_DNA"/>
</dbReference>
<reference evidence="1 2" key="1">
    <citation type="submission" date="2024-02" db="EMBL/GenBank/DDBJ databases">
        <title>complete genome of Flavobacterium ginsenosidimutans Str. YTB16.</title>
        <authorList>
            <person name="Wang Q."/>
        </authorList>
    </citation>
    <scope>NUCLEOTIDE SEQUENCE [LARGE SCALE GENOMIC DNA]</scope>
    <source>
        <strain evidence="1 2">YTB16</strain>
    </source>
</reference>
<organism evidence="1 2">
    <name type="scientific">Flavobacterium ginsenosidimutans</name>
    <dbReference type="NCBI Taxonomy" id="687844"/>
    <lineage>
        <taxon>Bacteria</taxon>
        <taxon>Pseudomonadati</taxon>
        <taxon>Bacteroidota</taxon>
        <taxon>Flavobacteriia</taxon>
        <taxon>Flavobacteriales</taxon>
        <taxon>Flavobacteriaceae</taxon>
        <taxon>Flavobacterium</taxon>
    </lineage>
</organism>
<evidence type="ECO:0008006" key="3">
    <source>
        <dbReference type="Google" id="ProtNLM"/>
    </source>
</evidence>
<evidence type="ECO:0000313" key="2">
    <source>
        <dbReference type="Proteomes" id="UP001447857"/>
    </source>
</evidence>
<gene>
    <name evidence="1" type="ORF">V6624_03200</name>
</gene>
<evidence type="ECO:0000313" key="1">
    <source>
        <dbReference type="EMBL" id="WXK50646.1"/>
    </source>
</evidence>
<protein>
    <recommendedName>
        <fullName evidence="3">HTH cro/C1-type domain-containing protein</fullName>
    </recommendedName>
</protein>
<name>A0ABZ2QGD7_9FLAO</name>